<comment type="similarity">
    <text evidence="1 5">Belongs to the peptidase S8 family.</text>
</comment>
<evidence type="ECO:0000256" key="1">
    <source>
        <dbReference type="ARBA" id="ARBA00011073"/>
    </source>
</evidence>
<dbReference type="InterPro" id="IPR015500">
    <property type="entry name" value="Peptidase_S8_subtilisin-rel"/>
</dbReference>
<dbReference type="EMBL" id="QFVR01000045">
    <property type="protein sequence ID" value="PWI22917.1"/>
    <property type="molecule type" value="Genomic_DNA"/>
</dbReference>
<evidence type="ECO:0000256" key="2">
    <source>
        <dbReference type="ARBA" id="ARBA00022670"/>
    </source>
</evidence>
<reference evidence="7 8" key="1">
    <citation type="submission" date="2018-05" db="EMBL/GenBank/DDBJ databases">
        <title>Kurthia sibirica genome sequence.</title>
        <authorList>
            <person name="Maclea K.S."/>
            <person name="Goen A.E."/>
        </authorList>
    </citation>
    <scope>NUCLEOTIDE SEQUENCE [LARGE SCALE GENOMIC DNA]</scope>
    <source>
        <strain evidence="7 8">ATCC 49154</strain>
    </source>
</reference>
<dbReference type="PANTHER" id="PTHR43806:SF11">
    <property type="entry name" value="CEREVISIN-RELATED"/>
    <property type="match status" value="1"/>
</dbReference>
<dbReference type="PRINTS" id="PR00723">
    <property type="entry name" value="SUBTILISIN"/>
</dbReference>
<sequence length="277" mass="30867">MKKVFLLFLILTLGGCNLSDKKNDHCISNWALCSIVPIPYTDINRKTIKIAVLDTGINTKENNMRKFIKKSYNTFDKSSKTKPINNHGTLITSLIVNSKHKNKQIGIKNDHVEIYDVQVLDENGKGNTKNTILGIEWSIKNKVDIINISYGLSKNNISLQKIIKKAKKNGILIIAASGNNLDSSTDYPAKYKEVISVSAIDKKNNIYIYAGMEKVDYLAPGVNIPALNEKGKIEYVTGTSFSTAYVTGLIALLRGNLNNNDSIKYTNTKKIIQYMGE</sequence>
<comment type="caution">
    <text evidence="7">The sequence shown here is derived from an EMBL/GenBank/DDBJ whole genome shotgun (WGS) entry which is preliminary data.</text>
</comment>
<evidence type="ECO:0000256" key="3">
    <source>
        <dbReference type="ARBA" id="ARBA00022801"/>
    </source>
</evidence>
<dbReference type="OrthoDB" id="9798386at2"/>
<keyword evidence="2 5" id="KW-0645">Protease</keyword>
<evidence type="ECO:0000313" key="8">
    <source>
        <dbReference type="Proteomes" id="UP000245938"/>
    </source>
</evidence>
<evidence type="ECO:0000259" key="6">
    <source>
        <dbReference type="Pfam" id="PF00082"/>
    </source>
</evidence>
<gene>
    <name evidence="7" type="ORF">DEX24_16595</name>
</gene>
<feature type="active site" description="Charge relay system" evidence="5">
    <location>
        <position position="240"/>
    </location>
</feature>
<dbReference type="Proteomes" id="UP000245938">
    <property type="component" value="Unassembled WGS sequence"/>
</dbReference>
<dbReference type="GO" id="GO:0006508">
    <property type="term" value="P:proteolysis"/>
    <property type="evidence" value="ECO:0007669"/>
    <property type="project" value="UniProtKB-KW"/>
</dbReference>
<protein>
    <submittedName>
        <fullName evidence="7">Chromosome partitioning protein ParA</fullName>
    </submittedName>
</protein>
<proteinExistence type="inferred from homology"/>
<dbReference type="AlphaFoldDB" id="A0A2U3AEG3"/>
<evidence type="ECO:0000256" key="5">
    <source>
        <dbReference type="PROSITE-ProRule" id="PRU01240"/>
    </source>
</evidence>
<keyword evidence="3 5" id="KW-0378">Hydrolase</keyword>
<keyword evidence="8" id="KW-1185">Reference proteome</keyword>
<dbReference type="RefSeq" id="WP_109307490.1">
    <property type="nucleotide sequence ID" value="NZ_BJUF01000103.1"/>
</dbReference>
<dbReference type="GO" id="GO:0004252">
    <property type="term" value="F:serine-type endopeptidase activity"/>
    <property type="evidence" value="ECO:0007669"/>
    <property type="project" value="UniProtKB-UniRule"/>
</dbReference>
<dbReference type="Gene3D" id="3.40.50.200">
    <property type="entry name" value="Peptidase S8/S53 domain"/>
    <property type="match status" value="1"/>
</dbReference>
<dbReference type="PANTHER" id="PTHR43806">
    <property type="entry name" value="PEPTIDASE S8"/>
    <property type="match status" value="1"/>
</dbReference>
<organism evidence="7 8">
    <name type="scientific">Kurthia sibirica</name>
    <dbReference type="NCBI Taxonomy" id="202750"/>
    <lineage>
        <taxon>Bacteria</taxon>
        <taxon>Bacillati</taxon>
        <taxon>Bacillota</taxon>
        <taxon>Bacilli</taxon>
        <taxon>Bacillales</taxon>
        <taxon>Caryophanaceae</taxon>
        <taxon>Kurthia</taxon>
    </lineage>
</organism>
<name>A0A2U3AEG3_9BACL</name>
<dbReference type="PROSITE" id="PS51892">
    <property type="entry name" value="SUBTILASE"/>
    <property type="match status" value="1"/>
</dbReference>
<feature type="active site" description="Charge relay system" evidence="5">
    <location>
        <position position="54"/>
    </location>
</feature>
<dbReference type="Pfam" id="PF00082">
    <property type="entry name" value="Peptidase_S8"/>
    <property type="match status" value="1"/>
</dbReference>
<dbReference type="SUPFAM" id="SSF52743">
    <property type="entry name" value="Subtilisin-like"/>
    <property type="match status" value="1"/>
</dbReference>
<evidence type="ECO:0000256" key="4">
    <source>
        <dbReference type="ARBA" id="ARBA00022825"/>
    </source>
</evidence>
<dbReference type="InterPro" id="IPR050131">
    <property type="entry name" value="Peptidase_S8_subtilisin-like"/>
</dbReference>
<dbReference type="InterPro" id="IPR000209">
    <property type="entry name" value="Peptidase_S8/S53_dom"/>
</dbReference>
<feature type="domain" description="Peptidase S8/S53" evidence="6">
    <location>
        <begin position="46"/>
        <end position="259"/>
    </location>
</feature>
<feature type="active site" description="Charge relay system" evidence="5">
    <location>
        <position position="87"/>
    </location>
</feature>
<keyword evidence="4 5" id="KW-0720">Serine protease</keyword>
<accession>A0A2U3AEG3</accession>
<evidence type="ECO:0000313" key="7">
    <source>
        <dbReference type="EMBL" id="PWI22917.1"/>
    </source>
</evidence>
<dbReference type="InterPro" id="IPR036852">
    <property type="entry name" value="Peptidase_S8/S53_dom_sf"/>
</dbReference>
<dbReference type="PROSITE" id="PS51257">
    <property type="entry name" value="PROKAR_LIPOPROTEIN"/>
    <property type="match status" value="1"/>
</dbReference>